<keyword evidence="5 9" id="KW-1133">Transmembrane helix</keyword>
<protein>
    <recommendedName>
        <fullName evidence="10">G-protein coupled receptors family 1 profile domain-containing protein</fullName>
    </recommendedName>
</protein>
<keyword evidence="6 9" id="KW-0472">Membrane</keyword>
<dbReference type="OrthoDB" id="6435638at2759"/>
<dbReference type="CDD" id="cd15382">
    <property type="entry name" value="7tmA_AKHR"/>
    <property type="match status" value="1"/>
</dbReference>
<feature type="transmembrane region" description="Helical" evidence="9">
    <location>
        <begin position="158"/>
        <end position="180"/>
    </location>
</feature>
<accession>A0A484BED1</accession>
<dbReference type="InterPro" id="IPR017452">
    <property type="entry name" value="GPCR_Rhodpsn_7TM"/>
</dbReference>
<name>A0A484BED1_DRONA</name>
<evidence type="ECO:0000313" key="12">
    <source>
        <dbReference type="Proteomes" id="UP000295192"/>
    </source>
</evidence>
<dbReference type="InterPro" id="IPR000276">
    <property type="entry name" value="GPCR_Rhodpsn"/>
</dbReference>
<dbReference type="AlphaFoldDB" id="A0A484BED1"/>
<dbReference type="PROSITE" id="PS50262">
    <property type="entry name" value="G_PROTEIN_RECEP_F1_2"/>
    <property type="match status" value="1"/>
</dbReference>
<dbReference type="FunFam" id="1.20.1070.10:FF:000275">
    <property type="entry name" value="Gonadotropin-releasing hormone II receptor"/>
    <property type="match status" value="1"/>
</dbReference>
<evidence type="ECO:0000256" key="7">
    <source>
        <dbReference type="ARBA" id="ARBA00023170"/>
    </source>
</evidence>
<proteinExistence type="inferred from homology"/>
<dbReference type="PANTHER" id="PTHR24241:SF59">
    <property type="entry name" value="ADIPOKINETIC HORMONE RECEPTOR, ISOFORM C"/>
    <property type="match status" value="1"/>
</dbReference>
<evidence type="ECO:0000256" key="1">
    <source>
        <dbReference type="ARBA" id="ARBA00004651"/>
    </source>
</evidence>
<dbReference type="GO" id="GO:0032870">
    <property type="term" value="P:cellular response to hormone stimulus"/>
    <property type="evidence" value="ECO:0007669"/>
    <property type="project" value="TreeGrafter"/>
</dbReference>
<dbReference type="GO" id="GO:0005886">
    <property type="term" value="C:plasma membrane"/>
    <property type="evidence" value="ECO:0007669"/>
    <property type="project" value="UniProtKB-SubCell"/>
</dbReference>
<keyword evidence="4 8" id="KW-0812">Transmembrane</keyword>
<dbReference type="Pfam" id="PF00001">
    <property type="entry name" value="7tm_1"/>
    <property type="match status" value="1"/>
</dbReference>
<keyword evidence="3" id="KW-1003">Cell membrane</keyword>
<dbReference type="SUPFAM" id="SSF81321">
    <property type="entry name" value="Family A G protein-coupled receptor-like"/>
    <property type="match status" value="1"/>
</dbReference>
<dbReference type="PRINTS" id="PR00237">
    <property type="entry name" value="GPCRRHODOPSN"/>
</dbReference>
<gene>
    <name evidence="11" type="ORF">AWZ03_006337</name>
</gene>
<evidence type="ECO:0000256" key="3">
    <source>
        <dbReference type="ARBA" id="ARBA00022475"/>
    </source>
</evidence>
<evidence type="ECO:0000256" key="8">
    <source>
        <dbReference type="RuleBase" id="RU000688"/>
    </source>
</evidence>
<keyword evidence="8" id="KW-0297">G-protein coupled receptor</keyword>
<feature type="transmembrane region" description="Helical" evidence="9">
    <location>
        <begin position="206"/>
        <end position="232"/>
    </location>
</feature>
<dbReference type="GO" id="GO:0004930">
    <property type="term" value="F:G protein-coupled receptor activity"/>
    <property type="evidence" value="ECO:0007669"/>
    <property type="project" value="UniProtKB-KW"/>
</dbReference>
<dbReference type="PANTHER" id="PTHR24241">
    <property type="entry name" value="NEUROPEPTIDE RECEPTOR-RELATED G-PROTEIN COUPLED RECEPTOR"/>
    <property type="match status" value="1"/>
</dbReference>
<dbReference type="STRING" id="7232.A0A484BED1"/>
<feature type="transmembrane region" description="Helical" evidence="9">
    <location>
        <begin position="458"/>
        <end position="476"/>
    </location>
</feature>
<evidence type="ECO:0000256" key="9">
    <source>
        <dbReference type="SAM" id="Phobius"/>
    </source>
</evidence>
<dbReference type="SMART" id="SM01381">
    <property type="entry name" value="7TM_GPCR_Srsx"/>
    <property type="match status" value="1"/>
</dbReference>
<evidence type="ECO:0000259" key="10">
    <source>
        <dbReference type="PROSITE" id="PS50262"/>
    </source>
</evidence>
<comment type="similarity">
    <text evidence="2 8">Belongs to the G-protein coupled receptor 1 family.</text>
</comment>
<feature type="transmembrane region" description="Helical" evidence="9">
    <location>
        <begin position="125"/>
        <end position="146"/>
    </location>
</feature>
<evidence type="ECO:0000256" key="2">
    <source>
        <dbReference type="ARBA" id="ARBA00010663"/>
    </source>
</evidence>
<evidence type="ECO:0000256" key="4">
    <source>
        <dbReference type="ARBA" id="ARBA00022692"/>
    </source>
</evidence>
<evidence type="ECO:0000256" key="5">
    <source>
        <dbReference type="ARBA" id="ARBA00022989"/>
    </source>
</evidence>
<dbReference type="Proteomes" id="UP000295192">
    <property type="component" value="Unassembled WGS sequence"/>
</dbReference>
<feature type="transmembrane region" description="Helical" evidence="9">
    <location>
        <begin position="80"/>
        <end position="105"/>
    </location>
</feature>
<sequence length="558" mass="62743">MAAPGEVNEVVYDHRILRDWSNVNNTNGTMHLSKDMIFNDGHRLSIAVYSILFVISSIGNCTVLYLLTKRRLRGPLRIDIMLMHLAIADLMVTFLLMPLEIAWAWTVQWRSTDLMCRLMSFFRVFGLYLSSFVMVCISLDRYYAILKPLKRSYNRGRIMLACAWLGSVICSIPQAFLFHVEEHPTVKGYFQCVTFHSFAGDFDNSLYQIGTMCAMYAFPLIAFIYCYGAIYLEIYRKNQRVLKDVIAERFRRSNDDVLSRAKKRTLKMTITIVIVFIICWTPYYFICMWYSLDKTSVHKVNSLVRKALFIFASTNSCMNPLVYGLYNIRGRMNNNNNVSVNNRHTSLSNRLDSSNQLLQKPINTLPNGNGNVVAAAVAATTKLAHVVRLKTNGAGGGGVGGGADDVQSPTAAAPLAAPLDANGDDDVSVSVVTVKCGHPEQTPKQPKTPIICLRRRRLQQLLLLPTPLSLSLPSLLPPPLLLLLLLMLLSLLLPFSVRLHVEQDVAEAQGAVQNKCNQEAATALLRVQVANSKQQARQQRWRCNVLDKERTFAQINSK</sequence>
<feature type="transmembrane region" description="Helical" evidence="9">
    <location>
        <begin position="46"/>
        <end position="68"/>
    </location>
</feature>
<reference evidence="11 12" key="1">
    <citation type="journal article" date="2019" name="J. Hered.">
        <title>An Improved Genome Assembly for Drosophila navojoa, the Basal Species in the mojavensis Cluster.</title>
        <authorList>
            <person name="Vanderlinde T."/>
            <person name="Dupim E.G."/>
            <person name="Nazario-Yepiz N.O."/>
            <person name="Carvalho A.B."/>
        </authorList>
    </citation>
    <scope>NUCLEOTIDE SEQUENCE [LARGE SCALE GENOMIC DNA]</scope>
    <source>
        <strain evidence="11">Navoj_Jal97</strain>
        <tissue evidence="11">Whole organism</tissue>
    </source>
</reference>
<organism evidence="11 12">
    <name type="scientific">Drosophila navojoa</name>
    <name type="common">Fruit fly</name>
    <dbReference type="NCBI Taxonomy" id="7232"/>
    <lineage>
        <taxon>Eukaryota</taxon>
        <taxon>Metazoa</taxon>
        <taxon>Ecdysozoa</taxon>
        <taxon>Arthropoda</taxon>
        <taxon>Hexapoda</taxon>
        <taxon>Insecta</taxon>
        <taxon>Pterygota</taxon>
        <taxon>Neoptera</taxon>
        <taxon>Endopterygota</taxon>
        <taxon>Diptera</taxon>
        <taxon>Brachycera</taxon>
        <taxon>Muscomorpha</taxon>
        <taxon>Ephydroidea</taxon>
        <taxon>Drosophilidae</taxon>
        <taxon>Drosophila</taxon>
    </lineage>
</organism>
<feature type="domain" description="G-protein coupled receptors family 1 profile" evidence="10">
    <location>
        <begin position="59"/>
        <end position="323"/>
    </location>
</feature>
<comment type="caution">
    <text evidence="11">The sequence shown here is derived from an EMBL/GenBank/DDBJ whole genome shotgun (WGS) entry which is preliminary data.</text>
</comment>
<dbReference type="PROSITE" id="PS00237">
    <property type="entry name" value="G_PROTEIN_RECEP_F1_1"/>
    <property type="match status" value="1"/>
</dbReference>
<keyword evidence="12" id="KW-1185">Reference proteome</keyword>
<feature type="transmembrane region" description="Helical" evidence="9">
    <location>
        <begin position="307"/>
        <end position="326"/>
    </location>
</feature>
<dbReference type="GO" id="GO:0097003">
    <property type="term" value="F:adipokinetic hormone receptor activity"/>
    <property type="evidence" value="ECO:0007669"/>
    <property type="project" value="TreeGrafter"/>
</dbReference>
<keyword evidence="8" id="KW-0807">Transducer</keyword>
<dbReference type="GO" id="GO:0042277">
    <property type="term" value="F:peptide binding"/>
    <property type="evidence" value="ECO:0007669"/>
    <property type="project" value="TreeGrafter"/>
</dbReference>
<comment type="subcellular location">
    <subcellularLocation>
        <location evidence="1">Cell membrane</location>
        <topology evidence="1">Multi-pass membrane protein</topology>
    </subcellularLocation>
</comment>
<feature type="transmembrane region" description="Helical" evidence="9">
    <location>
        <begin position="270"/>
        <end position="292"/>
    </location>
</feature>
<keyword evidence="7 8" id="KW-0675">Receptor</keyword>
<dbReference type="Gene3D" id="1.20.1070.10">
    <property type="entry name" value="Rhodopsin 7-helix transmembrane proteins"/>
    <property type="match status" value="1"/>
</dbReference>
<dbReference type="EMBL" id="LSRL02000047">
    <property type="protein sequence ID" value="TDG47206.1"/>
    <property type="molecule type" value="Genomic_DNA"/>
</dbReference>
<evidence type="ECO:0000256" key="6">
    <source>
        <dbReference type="ARBA" id="ARBA00023136"/>
    </source>
</evidence>
<evidence type="ECO:0000313" key="11">
    <source>
        <dbReference type="EMBL" id="TDG47206.1"/>
    </source>
</evidence>